<comment type="caution">
    <text evidence="6">The sequence shown here is derived from an EMBL/GenBank/DDBJ whole genome shotgun (WGS) entry which is preliminary data.</text>
</comment>
<dbReference type="EMBL" id="JBHLXP010000001">
    <property type="protein sequence ID" value="MFC0048340.1"/>
    <property type="molecule type" value="Genomic_DNA"/>
</dbReference>
<dbReference type="Proteomes" id="UP001589813">
    <property type="component" value="Unassembled WGS sequence"/>
</dbReference>
<feature type="signal peptide" evidence="2">
    <location>
        <begin position="1"/>
        <end position="29"/>
    </location>
</feature>
<feature type="domain" description="Alpha-N-acetylglucosaminidase C-terminal" evidence="5">
    <location>
        <begin position="479"/>
        <end position="722"/>
    </location>
</feature>
<protein>
    <submittedName>
        <fullName evidence="6">Alpha-N-acetylglucosaminidase</fullName>
    </submittedName>
</protein>
<dbReference type="PANTHER" id="PTHR12872">
    <property type="entry name" value="ALPHA-N-ACETYLGLUCOSAMINIDASE"/>
    <property type="match status" value="1"/>
</dbReference>
<evidence type="ECO:0000259" key="4">
    <source>
        <dbReference type="Pfam" id="PF12971"/>
    </source>
</evidence>
<dbReference type="InterPro" id="IPR024733">
    <property type="entry name" value="NAGLU_tim-barrel"/>
</dbReference>
<name>A0ABV6BFS1_9GAMM</name>
<dbReference type="InterPro" id="IPR007781">
    <property type="entry name" value="NAGLU"/>
</dbReference>
<proteinExistence type="predicted"/>
<evidence type="ECO:0000313" key="7">
    <source>
        <dbReference type="Proteomes" id="UP001589813"/>
    </source>
</evidence>
<dbReference type="Gene3D" id="1.20.120.670">
    <property type="entry name" value="N-acetyl-b-d-glucoasminidase"/>
    <property type="match status" value="1"/>
</dbReference>
<dbReference type="InterPro" id="IPR024240">
    <property type="entry name" value="NAGLU_N"/>
</dbReference>
<dbReference type="Gene3D" id="3.30.379.10">
    <property type="entry name" value="Chitobiase/beta-hexosaminidase domain 2-like"/>
    <property type="match status" value="1"/>
</dbReference>
<dbReference type="Gene3D" id="3.20.20.80">
    <property type="entry name" value="Glycosidases"/>
    <property type="match status" value="1"/>
</dbReference>
<gene>
    <name evidence="6" type="ORF">ACFFJP_08565</name>
</gene>
<evidence type="ECO:0000259" key="5">
    <source>
        <dbReference type="Pfam" id="PF12972"/>
    </source>
</evidence>
<evidence type="ECO:0000313" key="6">
    <source>
        <dbReference type="EMBL" id="MFC0048340.1"/>
    </source>
</evidence>
<dbReference type="PANTHER" id="PTHR12872:SF1">
    <property type="entry name" value="ALPHA-N-ACETYLGLUCOSAMINIDASE"/>
    <property type="match status" value="1"/>
</dbReference>
<sequence length="763" mass="86713">MRCNHPTSRKAVLMPVLLLAALWQQVANADPAQEAKAVLERVTGQALPQLELQIEPAASEAFQVQSSAGKLQVRAGSAVAATYGAYQYLRQQGQLHVSWEGNRINIPARFADQQSLNGNALFALRAYMNVCTFGYSTPFWDWSRWQREIDWMALHGINQPLAMEGQEYVWQQLWREFGLTDPELAGFFSAATVAPWQRMGNIENHLGPLPQSWINKKKDLQLQILQRMQALGMKPVLPAFSGYVPKAFKQRFPNAKINRMEPWSGFDRESYWLDPADPLFATVAKRFLELYQATYPVKTAGQYYLADAFNEMLPPLSGDATDAANRDRQLADYGQALYQSIAQVQPDATWVLQGWMFGDHAKFWQPSAVKAFLSKVPKAKTLVHDIGNDRFDVWRSTSAYAGAQWVYGFIHNYGGSNPVYGDLSFYQQQVSQLTADPAKGALTGYGAFPEGIENNSLVYDFIYDQAWQVGDKPVAVKHWIKDYLQARYGKVTPELLHSWQLLEQALYQTRYWGSRWWEGSAGAYLLFKRPQRNFTEFGAHAGDQVKLRRALNSLLLQAPQYVDSPLFQHDVLEFSRHYLSIELDLLLQQSVRAYQKQQYAKADVWLNEFSGVVQQLDSLLGAQPQSLSQWLQSAVAYGENPEESRLYLHNAKMLLTVWGGTQLKDYASRGWQGMYAGFYLPRWQLFFQTLQQQPQISDVELDRRLRDFELQWTQSAELFPAAVPAAPLTQLPTLLQRVDQLNKAAGVALQPKKALATHQGARP</sequence>
<dbReference type="InterPro" id="IPR029018">
    <property type="entry name" value="Hex-like_dom2"/>
</dbReference>
<dbReference type="Pfam" id="PF05089">
    <property type="entry name" value="NAGLU"/>
    <property type="match status" value="1"/>
</dbReference>
<evidence type="ECO:0000256" key="2">
    <source>
        <dbReference type="SAM" id="SignalP"/>
    </source>
</evidence>
<keyword evidence="1" id="KW-0378">Hydrolase</keyword>
<evidence type="ECO:0000259" key="3">
    <source>
        <dbReference type="Pfam" id="PF05089"/>
    </source>
</evidence>
<reference evidence="6 7" key="1">
    <citation type="submission" date="2024-09" db="EMBL/GenBank/DDBJ databases">
        <authorList>
            <person name="Sun Q."/>
            <person name="Mori K."/>
        </authorList>
    </citation>
    <scope>NUCLEOTIDE SEQUENCE [LARGE SCALE GENOMIC DNA]</scope>
    <source>
        <strain evidence="6 7">KCTC 23315</strain>
    </source>
</reference>
<evidence type="ECO:0000256" key="1">
    <source>
        <dbReference type="ARBA" id="ARBA00022801"/>
    </source>
</evidence>
<organism evidence="6 7">
    <name type="scientific">Rheinheimera tilapiae</name>
    <dbReference type="NCBI Taxonomy" id="875043"/>
    <lineage>
        <taxon>Bacteria</taxon>
        <taxon>Pseudomonadati</taxon>
        <taxon>Pseudomonadota</taxon>
        <taxon>Gammaproteobacteria</taxon>
        <taxon>Chromatiales</taxon>
        <taxon>Chromatiaceae</taxon>
        <taxon>Rheinheimera</taxon>
    </lineage>
</organism>
<keyword evidence="7" id="KW-1185">Reference proteome</keyword>
<accession>A0ABV6BFS1</accession>
<dbReference type="Pfam" id="PF12972">
    <property type="entry name" value="NAGLU_C"/>
    <property type="match status" value="1"/>
</dbReference>
<dbReference type="InterPro" id="IPR024732">
    <property type="entry name" value="NAGLU_C"/>
</dbReference>
<feature type="chain" id="PRO_5046279339" evidence="2">
    <location>
        <begin position="30"/>
        <end position="763"/>
    </location>
</feature>
<dbReference type="Pfam" id="PF12971">
    <property type="entry name" value="NAGLU_N"/>
    <property type="match status" value="1"/>
</dbReference>
<feature type="domain" description="Alpha-N-acetylglucosaminidase tim-barrel" evidence="3">
    <location>
        <begin position="125"/>
        <end position="468"/>
    </location>
</feature>
<feature type="domain" description="Alpha-N-acetylglucosaminidase N-terminal" evidence="4">
    <location>
        <begin position="34"/>
        <end position="109"/>
    </location>
</feature>
<dbReference type="RefSeq" id="WP_377242437.1">
    <property type="nucleotide sequence ID" value="NZ_JBHLXP010000001.1"/>
</dbReference>
<keyword evidence="2" id="KW-0732">Signal</keyword>